<dbReference type="Pfam" id="PF02874">
    <property type="entry name" value="ATP-synt_ab_N"/>
    <property type="match status" value="1"/>
</dbReference>
<evidence type="ECO:0000256" key="3">
    <source>
        <dbReference type="ARBA" id="ARBA00022475"/>
    </source>
</evidence>
<proteinExistence type="inferred from homology"/>
<evidence type="ECO:0000313" key="16">
    <source>
        <dbReference type="Proteomes" id="UP000321922"/>
    </source>
</evidence>
<dbReference type="CDD" id="cd01133">
    <property type="entry name" value="F1-ATPase_beta_CD"/>
    <property type="match status" value="1"/>
</dbReference>
<dbReference type="GO" id="GO:0005524">
    <property type="term" value="F:ATP binding"/>
    <property type="evidence" value="ECO:0007669"/>
    <property type="project" value="UniProtKB-UniRule"/>
</dbReference>
<keyword evidence="5 13" id="KW-0375">Hydrogen ion transport</keyword>
<evidence type="ECO:0000256" key="11">
    <source>
        <dbReference type="ARBA" id="ARBA00023310"/>
    </source>
</evidence>
<gene>
    <name evidence="13 15" type="primary">atpD</name>
    <name evidence="15" type="ORF">VSA01S_23970</name>
</gene>
<dbReference type="InterPro" id="IPR005722">
    <property type="entry name" value="ATP_synth_F1_bsu"/>
</dbReference>
<dbReference type="GO" id="GO:0045259">
    <property type="term" value="C:proton-transporting ATP synthase complex"/>
    <property type="evidence" value="ECO:0007669"/>
    <property type="project" value="UniProtKB-KW"/>
</dbReference>
<dbReference type="InterPro" id="IPR055190">
    <property type="entry name" value="ATP-synt_VA_C"/>
</dbReference>
<dbReference type="GO" id="GO:0005886">
    <property type="term" value="C:plasma membrane"/>
    <property type="evidence" value="ECO:0007669"/>
    <property type="project" value="UniProtKB-SubCell"/>
</dbReference>
<evidence type="ECO:0000256" key="10">
    <source>
        <dbReference type="ARBA" id="ARBA00023196"/>
    </source>
</evidence>
<dbReference type="InterPro" id="IPR036121">
    <property type="entry name" value="ATPase_F1/V1/A1_a/bsu_N_sf"/>
</dbReference>
<dbReference type="InterPro" id="IPR027417">
    <property type="entry name" value="P-loop_NTPase"/>
</dbReference>
<evidence type="ECO:0000313" key="15">
    <source>
        <dbReference type="EMBL" id="GEM76285.1"/>
    </source>
</evidence>
<dbReference type="RefSeq" id="WP_039979024.1">
    <property type="nucleotide sequence ID" value="NZ_BAOJ01000007.1"/>
</dbReference>
<keyword evidence="6 13" id="KW-0067">ATP-binding</keyword>
<dbReference type="EMBL" id="BJXJ01000022">
    <property type="protein sequence ID" value="GEM76285.1"/>
    <property type="molecule type" value="Genomic_DNA"/>
</dbReference>
<dbReference type="Gene3D" id="3.40.50.300">
    <property type="entry name" value="P-loop containing nucleotide triphosphate hydrolases"/>
    <property type="match status" value="1"/>
</dbReference>
<evidence type="ECO:0000256" key="4">
    <source>
        <dbReference type="ARBA" id="ARBA00022741"/>
    </source>
</evidence>
<dbReference type="InterPro" id="IPR050053">
    <property type="entry name" value="ATPase_alpha/beta_chains"/>
</dbReference>
<keyword evidence="11 13" id="KW-0066">ATP synthesis</keyword>
<dbReference type="InterPro" id="IPR024034">
    <property type="entry name" value="ATPase_F1/V1_b/a_C"/>
</dbReference>
<evidence type="ECO:0000256" key="9">
    <source>
        <dbReference type="ARBA" id="ARBA00023136"/>
    </source>
</evidence>
<keyword evidence="3 13" id="KW-1003">Cell membrane</keyword>
<dbReference type="Gene3D" id="1.10.1140.10">
    <property type="entry name" value="Bovine Mitochondrial F1-atpase, Atp Synthase Beta Chain, Chain D, domain 3"/>
    <property type="match status" value="1"/>
</dbReference>
<keyword evidence="7 13" id="KW-1278">Translocase</keyword>
<dbReference type="SUPFAM" id="SSF47917">
    <property type="entry name" value="C-terminal domain of alpha and beta subunits of F1 ATP synthase"/>
    <property type="match status" value="1"/>
</dbReference>
<keyword evidence="8 13" id="KW-0406">Ion transport</keyword>
<dbReference type="SUPFAM" id="SSF50615">
    <property type="entry name" value="N-terminal domain of alpha and beta subunits of F1 ATP synthase"/>
    <property type="match status" value="1"/>
</dbReference>
<comment type="caution">
    <text evidence="15">The sequence shown here is derived from an EMBL/GenBank/DDBJ whole genome shotgun (WGS) entry which is preliminary data.</text>
</comment>
<accession>A0A511QG57</accession>
<organism evidence="15 16">
    <name type="scientific">Vibrio sagamiensis NBRC 104589</name>
    <dbReference type="NCBI Taxonomy" id="1219064"/>
    <lineage>
        <taxon>Bacteria</taxon>
        <taxon>Pseudomonadati</taxon>
        <taxon>Pseudomonadota</taxon>
        <taxon>Gammaproteobacteria</taxon>
        <taxon>Vibrionales</taxon>
        <taxon>Vibrionaceae</taxon>
        <taxon>Vibrio</taxon>
    </lineage>
</organism>
<comment type="similarity">
    <text evidence="12">Belongs to the ATPase alpha/beta chains family. T3SS ATPase subfamily.</text>
</comment>
<dbReference type="CDD" id="cd18115">
    <property type="entry name" value="ATP-synt_F1_beta_N"/>
    <property type="match status" value="1"/>
</dbReference>
<dbReference type="OrthoDB" id="9801639at2"/>
<dbReference type="PANTHER" id="PTHR15184:SF71">
    <property type="entry name" value="ATP SYNTHASE SUBUNIT BETA, MITOCHONDRIAL"/>
    <property type="match status" value="1"/>
</dbReference>
<evidence type="ECO:0000256" key="1">
    <source>
        <dbReference type="ARBA" id="ARBA00004170"/>
    </source>
</evidence>
<dbReference type="PANTHER" id="PTHR15184">
    <property type="entry name" value="ATP SYNTHASE"/>
    <property type="match status" value="1"/>
</dbReference>
<name>A0A511QG57_9VIBR</name>
<dbReference type="PROSITE" id="PS00152">
    <property type="entry name" value="ATPASE_ALPHA_BETA"/>
    <property type="match status" value="1"/>
</dbReference>
<dbReference type="Pfam" id="PF00006">
    <property type="entry name" value="ATP-synt_ab"/>
    <property type="match status" value="1"/>
</dbReference>
<sequence>MATGKIVQIIGAVVDVEFPQSDVPSVYDALNVTESKERLVLEVQQQLGGGVVRCIVMGSSDGLRRGVEVVNTGAPISVPVGTKTLGRIMNVLGDAIDERGEIGAEENYSIHREAPSYEEQSNETALLETGVKVIDLICPFAKGGKIGLFGGAGVGKTVNMMELINNIALQHSGLSVFAGVGERTREGNDFYYEMQEAGVVNIEKPEESKVAMVYGQMNEPPGNRLRVALTGLTMAERFRDEGRDVLLFIDNIYRYTLAGTEVSALLGRMPSAVGYQPTLAEEMGVLQERITSTKQGSITSVQAVYVPADDLTDPSPATTFAHLDATVVLNRNIASMGLYPAIDPLDSTSRQLDPLVVGQEHYDIARGVQQTLQRYKELKDIIAILGMDELSESDKQVVSRARKIERFLTQPYHVAEVFTGDPGVYVSLKETLRGFKGLLAGDYDDVPEQAFMYCGSIDDALENAKKL</sequence>
<dbReference type="InterPro" id="IPR000194">
    <property type="entry name" value="ATPase_F1/V1/A1_a/bsu_nucl-bd"/>
</dbReference>
<keyword evidence="10 13" id="KW-0139">CF(1)</keyword>
<keyword evidence="16" id="KW-1185">Reference proteome</keyword>
<keyword evidence="2 13" id="KW-0813">Transport</keyword>
<comment type="function">
    <text evidence="13">Produces ATP from ADP in the presence of a proton gradient across the membrane. The catalytic sites are hosted primarily by the beta subunits.</text>
</comment>
<dbReference type="FunFam" id="1.10.1140.10:FF:000001">
    <property type="entry name" value="ATP synthase subunit beta"/>
    <property type="match status" value="1"/>
</dbReference>
<dbReference type="FunFam" id="2.40.10.170:FF:000003">
    <property type="entry name" value="ATP synthase subunit beta"/>
    <property type="match status" value="1"/>
</dbReference>
<dbReference type="Proteomes" id="UP000321922">
    <property type="component" value="Unassembled WGS sequence"/>
</dbReference>
<dbReference type="Gene3D" id="2.40.10.170">
    <property type="match status" value="1"/>
</dbReference>
<evidence type="ECO:0000259" key="14">
    <source>
        <dbReference type="SMART" id="SM00382"/>
    </source>
</evidence>
<dbReference type="AlphaFoldDB" id="A0A511QG57"/>
<keyword evidence="4 13" id="KW-0547">Nucleotide-binding</keyword>
<dbReference type="EC" id="7.1.2.2" evidence="13"/>
<dbReference type="InterPro" id="IPR004100">
    <property type="entry name" value="ATPase_F1/V1/A1_a/bsu_N"/>
</dbReference>
<dbReference type="InterPro" id="IPR020003">
    <property type="entry name" value="ATPase_a/bsu_AS"/>
</dbReference>
<evidence type="ECO:0000256" key="8">
    <source>
        <dbReference type="ARBA" id="ARBA00023065"/>
    </source>
</evidence>
<reference evidence="15 16" key="1">
    <citation type="submission" date="2019-07" db="EMBL/GenBank/DDBJ databases">
        <title>Whole genome shotgun sequence of Vibrio sagamiensis NBRC 104589.</title>
        <authorList>
            <person name="Hosoyama A."/>
            <person name="Uohara A."/>
            <person name="Ohji S."/>
            <person name="Ichikawa N."/>
        </authorList>
    </citation>
    <scope>NUCLEOTIDE SEQUENCE [LARGE SCALE GENOMIC DNA]</scope>
    <source>
        <strain evidence="15 16">NBRC 104589</strain>
    </source>
</reference>
<evidence type="ECO:0000256" key="13">
    <source>
        <dbReference type="HAMAP-Rule" id="MF_01347"/>
    </source>
</evidence>
<dbReference type="InterPro" id="IPR003593">
    <property type="entry name" value="AAA+_ATPase"/>
</dbReference>
<dbReference type="FunFam" id="3.40.50.300:FF:000004">
    <property type="entry name" value="ATP synthase subunit beta"/>
    <property type="match status" value="1"/>
</dbReference>
<evidence type="ECO:0000256" key="6">
    <source>
        <dbReference type="ARBA" id="ARBA00022840"/>
    </source>
</evidence>
<dbReference type="GO" id="GO:0046933">
    <property type="term" value="F:proton-transporting ATP synthase activity, rotational mechanism"/>
    <property type="evidence" value="ECO:0007669"/>
    <property type="project" value="UniProtKB-UniRule"/>
</dbReference>
<feature type="binding site" evidence="13">
    <location>
        <begin position="150"/>
        <end position="157"/>
    </location>
    <ligand>
        <name>ATP</name>
        <dbReference type="ChEBI" id="CHEBI:30616"/>
    </ligand>
</feature>
<dbReference type="Pfam" id="PF22919">
    <property type="entry name" value="ATP-synt_VA_C"/>
    <property type="match status" value="1"/>
</dbReference>
<protein>
    <recommendedName>
        <fullName evidence="13">ATP synthase subunit beta</fullName>
        <ecNumber evidence="13">7.1.2.2</ecNumber>
    </recommendedName>
    <alternativeName>
        <fullName evidence="13">ATP synthase F1 sector subunit beta</fullName>
    </alternativeName>
    <alternativeName>
        <fullName evidence="13">F-ATPase subunit beta</fullName>
    </alternativeName>
</protein>
<comment type="subcellular location">
    <subcellularLocation>
        <location evidence="13">Cell membrane</location>
        <topology evidence="13">Peripheral membrane protein</topology>
    </subcellularLocation>
    <subcellularLocation>
        <location evidence="1">Membrane</location>
        <topology evidence="1">Peripheral membrane protein</topology>
    </subcellularLocation>
</comment>
<comment type="catalytic activity">
    <reaction evidence="13">
        <text>ATP + H2O + 4 H(+)(in) = ADP + phosphate + 5 H(+)(out)</text>
        <dbReference type="Rhea" id="RHEA:57720"/>
        <dbReference type="ChEBI" id="CHEBI:15377"/>
        <dbReference type="ChEBI" id="CHEBI:15378"/>
        <dbReference type="ChEBI" id="CHEBI:30616"/>
        <dbReference type="ChEBI" id="CHEBI:43474"/>
        <dbReference type="ChEBI" id="CHEBI:456216"/>
        <dbReference type="EC" id="7.1.2.2"/>
    </reaction>
</comment>
<evidence type="ECO:0000256" key="12">
    <source>
        <dbReference type="ARBA" id="ARBA00024342"/>
    </source>
</evidence>
<feature type="domain" description="AAA+ ATPase" evidence="14">
    <location>
        <begin position="142"/>
        <end position="334"/>
    </location>
</feature>
<dbReference type="HAMAP" id="MF_01347">
    <property type="entry name" value="ATP_synth_beta_bact"/>
    <property type="match status" value="1"/>
</dbReference>
<dbReference type="SUPFAM" id="SSF52540">
    <property type="entry name" value="P-loop containing nucleoside triphosphate hydrolases"/>
    <property type="match status" value="1"/>
</dbReference>
<keyword evidence="9 13" id="KW-0472">Membrane</keyword>
<dbReference type="NCBIfam" id="TIGR01039">
    <property type="entry name" value="atpD"/>
    <property type="match status" value="1"/>
</dbReference>
<evidence type="ECO:0000256" key="5">
    <source>
        <dbReference type="ARBA" id="ARBA00022781"/>
    </source>
</evidence>
<dbReference type="CDD" id="cd18110">
    <property type="entry name" value="ATP-synt_F1_beta_C"/>
    <property type="match status" value="1"/>
</dbReference>
<evidence type="ECO:0000256" key="7">
    <source>
        <dbReference type="ARBA" id="ARBA00022967"/>
    </source>
</evidence>
<evidence type="ECO:0000256" key="2">
    <source>
        <dbReference type="ARBA" id="ARBA00022448"/>
    </source>
</evidence>
<dbReference type="SMART" id="SM00382">
    <property type="entry name" value="AAA"/>
    <property type="match status" value="1"/>
</dbReference>